<dbReference type="Proteomes" id="UP000028725">
    <property type="component" value="Unassembled WGS sequence"/>
</dbReference>
<dbReference type="EMBL" id="JMCB01000003">
    <property type="protein sequence ID" value="KFE70541.1"/>
    <property type="molecule type" value="Genomic_DNA"/>
</dbReference>
<keyword evidence="2" id="KW-0449">Lipoprotein</keyword>
<name>A0A085WS78_9BACT</name>
<proteinExistence type="predicted"/>
<dbReference type="AlphaFoldDB" id="A0A085WS78"/>
<dbReference type="PATRIC" id="fig|394096.3.peg.2062"/>
<comment type="caution">
    <text evidence="2">The sequence shown here is derived from an EMBL/GenBank/DDBJ whole genome shotgun (WGS) entry which is preliminary data.</text>
</comment>
<dbReference type="PROSITE" id="PS51257">
    <property type="entry name" value="PROKAR_LIPOPROTEIN"/>
    <property type="match status" value="1"/>
</dbReference>
<dbReference type="OrthoDB" id="5380004at2"/>
<dbReference type="STRING" id="394096.DB31_5583"/>
<sequence length="324" mass="35229">MTRAGIRGGHALQWLAVALVVAVAGCKHEAPVREPVVRALCFSELPATMKVISPAVWKPEALFQLLINGYDPSTGKVSQPPTDCMGTPILFQDPAPGDCTEVSQAGNPLPLQPLTVEEMIITEMRLDLKLVWAVVRRFSNGEAVGPVALVEATPRGLAVRALGTLKAFPKSARLRLERIGGVEVLLVDGERCWGEEEKKQCQRSVRLMPLRGNRFVAETLAGPDGKCMQAANIALSRTATQPLPSRWMRKYEYTSALTVAPDGIRVAEQITAKDSDPKQPSSPPRVYRKAQDERLIQVGQGGLKVDKPSVWSQLVESGATEQLP</sequence>
<reference evidence="2 3" key="1">
    <citation type="submission" date="2014-04" db="EMBL/GenBank/DDBJ databases">
        <title>Genome assembly of Hyalangium minutum DSM 14724.</title>
        <authorList>
            <person name="Sharma G."/>
            <person name="Subramanian S."/>
        </authorList>
    </citation>
    <scope>NUCLEOTIDE SEQUENCE [LARGE SCALE GENOMIC DNA]</scope>
    <source>
        <strain evidence="2 3">DSM 14724</strain>
    </source>
</reference>
<protein>
    <submittedName>
        <fullName evidence="2">Putative lipoprotein</fullName>
    </submittedName>
</protein>
<evidence type="ECO:0000313" key="3">
    <source>
        <dbReference type="Proteomes" id="UP000028725"/>
    </source>
</evidence>
<keyword evidence="3" id="KW-1185">Reference proteome</keyword>
<dbReference type="RefSeq" id="WP_052419840.1">
    <property type="nucleotide sequence ID" value="NZ_JMCB01000003.1"/>
</dbReference>
<accession>A0A085WS78</accession>
<gene>
    <name evidence="2" type="ORF">DB31_5583</name>
</gene>
<evidence type="ECO:0000313" key="2">
    <source>
        <dbReference type="EMBL" id="KFE70541.1"/>
    </source>
</evidence>
<feature type="region of interest" description="Disordered" evidence="1">
    <location>
        <begin position="270"/>
        <end position="290"/>
    </location>
</feature>
<evidence type="ECO:0000256" key="1">
    <source>
        <dbReference type="SAM" id="MobiDB-lite"/>
    </source>
</evidence>
<organism evidence="2 3">
    <name type="scientific">Hyalangium minutum</name>
    <dbReference type="NCBI Taxonomy" id="394096"/>
    <lineage>
        <taxon>Bacteria</taxon>
        <taxon>Pseudomonadati</taxon>
        <taxon>Myxococcota</taxon>
        <taxon>Myxococcia</taxon>
        <taxon>Myxococcales</taxon>
        <taxon>Cystobacterineae</taxon>
        <taxon>Archangiaceae</taxon>
        <taxon>Hyalangium</taxon>
    </lineage>
</organism>